<reference evidence="8" key="1">
    <citation type="submission" date="2016-02" db="EMBL/GenBank/DDBJ databases">
        <title>Paenibacillus sp. LPB0068, isolated from Crassostrea gigas.</title>
        <authorList>
            <person name="Shin S.-K."/>
            <person name="Yi H."/>
        </authorList>
    </citation>
    <scope>NUCLEOTIDE SEQUENCE [LARGE SCALE GENOMIC DNA]</scope>
    <source>
        <strain evidence="8">KCTC 23969</strain>
    </source>
</reference>
<dbReference type="Pfam" id="PF00892">
    <property type="entry name" value="EamA"/>
    <property type="match status" value="2"/>
</dbReference>
<dbReference type="InterPro" id="IPR000620">
    <property type="entry name" value="EamA_dom"/>
</dbReference>
<feature type="transmembrane region" description="Helical" evidence="5">
    <location>
        <begin position="191"/>
        <end position="209"/>
    </location>
</feature>
<feature type="domain" description="EamA" evidence="6">
    <location>
        <begin position="134"/>
        <end position="262"/>
    </location>
</feature>
<feature type="transmembrane region" description="Helical" evidence="5">
    <location>
        <begin position="134"/>
        <end position="153"/>
    </location>
</feature>
<dbReference type="Gene3D" id="1.10.3730.20">
    <property type="match status" value="2"/>
</dbReference>
<evidence type="ECO:0000256" key="1">
    <source>
        <dbReference type="ARBA" id="ARBA00004141"/>
    </source>
</evidence>
<evidence type="ECO:0000313" key="7">
    <source>
        <dbReference type="EMBL" id="OBY67546.1"/>
    </source>
</evidence>
<protein>
    <submittedName>
        <fullName evidence="7">Multidrug transporter</fullName>
    </submittedName>
</protein>
<keyword evidence="8" id="KW-1185">Reference proteome</keyword>
<evidence type="ECO:0000259" key="6">
    <source>
        <dbReference type="Pfam" id="PF00892"/>
    </source>
</evidence>
<dbReference type="OrthoDB" id="597549at2"/>
<feature type="transmembrane region" description="Helical" evidence="5">
    <location>
        <begin position="247"/>
        <end position="266"/>
    </location>
</feature>
<dbReference type="GO" id="GO:0016020">
    <property type="term" value="C:membrane"/>
    <property type="evidence" value="ECO:0007669"/>
    <property type="project" value="UniProtKB-SubCell"/>
</dbReference>
<keyword evidence="3 5" id="KW-1133">Transmembrane helix</keyword>
<dbReference type="PANTHER" id="PTHR22911">
    <property type="entry name" value="ACYL-MALONYL CONDENSING ENZYME-RELATED"/>
    <property type="match status" value="1"/>
</dbReference>
<keyword evidence="2 5" id="KW-0812">Transmembrane</keyword>
<accession>A0A1B8U6M5</accession>
<evidence type="ECO:0000256" key="4">
    <source>
        <dbReference type="ARBA" id="ARBA00023136"/>
    </source>
</evidence>
<proteinExistence type="predicted"/>
<feature type="transmembrane region" description="Helical" evidence="5">
    <location>
        <begin position="84"/>
        <end position="102"/>
    </location>
</feature>
<dbReference type="PANTHER" id="PTHR22911:SF6">
    <property type="entry name" value="SOLUTE CARRIER FAMILY 35 MEMBER G1"/>
    <property type="match status" value="1"/>
</dbReference>
<evidence type="ECO:0000313" key="8">
    <source>
        <dbReference type="Proteomes" id="UP000092612"/>
    </source>
</evidence>
<dbReference type="SUPFAM" id="SSF103481">
    <property type="entry name" value="Multidrug resistance efflux transporter EmrE"/>
    <property type="match status" value="2"/>
</dbReference>
<keyword evidence="4 5" id="KW-0472">Membrane</keyword>
<gene>
    <name evidence="7" type="ORF">LPB301_02080</name>
</gene>
<feature type="transmembrane region" description="Helical" evidence="5">
    <location>
        <begin position="221"/>
        <end position="241"/>
    </location>
</feature>
<feature type="transmembrane region" description="Helical" evidence="5">
    <location>
        <begin position="109"/>
        <end position="128"/>
    </location>
</feature>
<dbReference type="KEGG" id="prn:BW723_07410"/>
<evidence type="ECO:0000256" key="5">
    <source>
        <dbReference type="SAM" id="Phobius"/>
    </source>
</evidence>
<dbReference type="InterPro" id="IPR037185">
    <property type="entry name" value="EmrE-like"/>
</dbReference>
<feature type="transmembrane region" description="Helical" evidence="5">
    <location>
        <begin position="165"/>
        <end position="185"/>
    </location>
</feature>
<comment type="subcellular location">
    <subcellularLocation>
        <location evidence="1">Membrane</location>
        <topology evidence="1">Multi-pass membrane protein</topology>
    </subcellularLocation>
</comment>
<feature type="transmembrane region" description="Helical" evidence="5">
    <location>
        <begin position="23"/>
        <end position="43"/>
    </location>
</feature>
<feature type="transmembrane region" description="Helical" evidence="5">
    <location>
        <begin position="55"/>
        <end position="78"/>
    </location>
</feature>
<dbReference type="EMBL" id="LSFL01000004">
    <property type="protein sequence ID" value="OBY67546.1"/>
    <property type="molecule type" value="Genomic_DNA"/>
</dbReference>
<comment type="caution">
    <text evidence="7">The sequence shown here is derived from an EMBL/GenBank/DDBJ whole genome shotgun (WGS) entry which is preliminary data.</text>
</comment>
<name>A0A1B8U6M5_9FLAO</name>
<evidence type="ECO:0000256" key="2">
    <source>
        <dbReference type="ARBA" id="ARBA00022692"/>
    </source>
</evidence>
<evidence type="ECO:0000256" key="3">
    <source>
        <dbReference type="ARBA" id="ARBA00022989"/>
    </source>
</evidence>
<dbReference type="Proteomes" id="UP000092612">
    <property type="component" value="Unassembled WGS sequence"/>
</dbReference>
<dbReference type="STRING" id="996801.BW723_07410"/>
<organism evidence="7 8">
    <name type="scientific">Polaribacter reichenbachii</name>
    <dbReference type="NCBI Taxonomy" id="996801"/>
    <lineage>
        <taxon>Bacteria</taxon>
        <taxon>Pseudomonadati</taxon>
        <taxon>Bacteroidota</taxon>
        <taxon>Flavobacteriia</taxon>
        <taxon>Flavobacteriales</taxon>
        <taxon>Flavobacteriaceae</taxon>
    </lineage>
</organism>
<dbReference type="AlphaFoldDB" id="A0A1B8U6M5"/>
<sequence>MVFSVIAFAVMNAVVKYLSAFNVYQIVFFRSIGTLVFTLPLILKSKIPVLGTNKKLLLARAIVGVISLTCFFQSLNYLPVGTSVSLRYTSPIFAAILAFFLLKEKIKTIQWFLFLLAFIGVLMIKGFGADVNTIGLLFVLTSAVFQGLVFVLIRKIGSKEHPLVIINYFMATAFVFGGLMSINHWTNPTPSEWVLLLSLGVLGYIGQLYMTKAFQTNETNVVAPLKNLEVIFAIIIGALWFGEIYNLLTLLGVFLILFGLVYNIYIKRKKIKN</sequence>
<feature type="domain" description="EamA" evidence="6">
    <location>
        <begin position="2"/>
        <end position="124"/>
    </location>
</feature>